<name>A0A6L2PE49_COPFO</name>
<evidence type="ECO:0000313" key="5">
    <source>
        <dbReference type="EMBL" id="GFG28865.1"/>
    </source>
</evidence>
<dbReference type="PROSITE" id="PS50853">
    <property type="entry name" value="FN3"/>
    <property type="match status" value="1"/>
</dbReference>
<dbReference type="FunFam" id="2.60.40.10:FF:000612">
    <property type="entry name" value="palladin isoform X1"/>
    <property type="match status" value="1"/>
</dbReference>
<dbReference type="SMART" id="SM00060">
    <property type="entry name" value="FN3"/>
    <property type="match status" value="1"/>
</dbReference>
<evidence type="ECO:0000256" key="2">
    <source>
        <dbReference type="SAM" id="MobiDB-lite"/>
    </source>
</evidence>
<dbReference type="PANTHER" id="PTHR13817">
    <property type="entry name" value="TITIN"/>
    <property type="match status" value="1"/>
</dbReference>
<dbReference type="OrthoDB" id="6107607at2759"/>
<dbReference type="EMBL" id="BLKM01009942">
    <property type="protein sequence ID" value="GFG28865.1"/>
    <property type="molecule type" value="Genomic_DNA"/>
</dbReference>
<feature type="domain" description="Fibronectin type-III" evidence="4">
    <location>
        <begin position="175"/>
        <end position="268"/>
    </location>
</feature>
<accession>A0A6L2PE49</accession>
<dbReference type="InterPro" id="IPR050964">
    <property type="entry name" value="Striated_Muscle_Regulatory"/>
</dbReference>
<dbReference type="AlphaFoldDB" id="A0A6L2PE49"/>
<dbReference type="SMART" id="SM00408">
    <property type="entry name" value="IGc2"/>
    <property type="match status" value="2"/>
</dbReference>
<feature type="region of interest" description="Disordered" evidence="2">
    <location>
        <begin position="268"/>
        <end position="334"/>
    </location>
</feature>
<dbReference type="FunFam" id="2.60.40.10:FF:001223">
    <property type="entry name" value="Sidekick cell adhesion molecule 1"/>
    <property type="match status" value="1"/>
</dbReference>
<dbReference type="SUPFAM" id="SSF48726">
    <property type="entry name" value="Immunoglobulin"/>
    <property type="match status" value="2"/>
</dbReference>
<dbReference type="InterPro" id="IPR036179">
    <property type="entry name" value="Ig-like_dom_sf"/>
</dbReference>
<dbReference type="SUPFAM" id="SSF49265">
    <property type="entry name" value="Fibronectin type III"/>
    <property type="match status" value="1"/>
</dbReference>
<dbReference type="InterPro" id="IPR003599">
    <property type="entry name" value="Ig_sub"/>
</dbReference>
<evidence type="ECO:0000313" key="6">
    <source>
        <dbReference type="EMBL" id="GFG31916.1"/>
    </source>
</evidence>
<dbReference type="InterPro" id="IPR003598">
    <property type="entry name" value="Ig_sub2"/>
</dbReference>
<feature type="non-terminal residue" evidence="5">
    <location>
        <position position="1"/>
    </location>
</feature>
<dbReference type="InParanoid" id="A0A6L2PE49"/>
<gene>
    <name evidence="6" type="ORF">Cfor_10656</name>
    <name evidence="5" type="ORF">Cfor_12292</name>
</gene>
<dbReference type="PRINTS" id="PR00014">
    <property type="entry name" value="FNTYPEIII"/>
</dbReference>
<feature type="compositionally biased region" description="Basic and acidic residues" evidence="2">
    <location>
        <begin position="355"/>
        <end position="370"/>
    </location>
</feature>
<dbReference type="GO" id="GO:0045214">
    <property type="term" value="P:sarcomere organization"/>
    <property type="evidence" value="ECO:0007669"/>
    <property type="project" value="TreeGrafter"/>
</dbReference>
<proteinExistence type="predicted"/>
<dbReference type="SMART" id="SM00409">
    <property type="entry name" value="IG"/>
    <property type="match status" value="2"/>
</dbReference>
<dbReference type="Proteomes" id="UP000502823">
    <property type="component" value="Unassembled WGS sequence"/>
</dbReference>
<dbReference type="CDD" id="cd00096">
    <property type="entry name" value="Ig"/>
    <property type="match status" value="1"/>
</dbReference>
<dbReference type="InterPro" id="IPR013783">
    <property type="entry name" value="Ig-like_fold"/>
</dbReference>
<feature type="non-terminal residue" evidence="5">
    <location>
        <position position="478"/>
    </location>
</feature>
<dbReference type="Gene3D" id="2.60.40.10">
    <property type="entry name" value="Immunoglobulins"/>
    <property type="match status" value="3"/>
</dbReference>
<dbReference type="PANTHER" id="PTHR13817:SF167">
    <property type="entry name" value="MYOMESIN AND MYOSIN BINDING PROTEIN"/>
    <property type="match status" value="1"/>
</dbReference>
<evidence type="ECO:0000313" key="7">
    <source>
        <dbReference type="Proteomes" id="UP000502823"/>
    </source>
</evidence>
<keyword evidence="7" id="KW-1185">Reference proteome</keyword>
<feature type="domain" description="Ig-like" evidence="3">
    <location>
        <begin position="1"/>
        <end position="72"/>
    </location>
</feature>
<evidence type="ECO:0000259" key="3">
    <source>
        <dbReference type="PROSITE" id="PS50835"/>
    </source>
</evidence>
<dbReference type="InterPro" id="IPR013098">
    <property type="entry name" value="Ig_I-set"/>
</dbReference>
<evidence type="ECO:0008006" key="8">
    <source>
        <dbReference type="Google" id="ProtNLM"/>
    </source>
</evidence>
<dbReference type="Pfam" id="PF07679">
    <property type="entry name" value="I-set"/>
    <property type="match status" value="2"/>
</dbReference>
<dbReference type="CDD" id="cd00063">
    <property type="entry name" value="FN3"/>
    <property type="match status" value="1"/>
</dbReference>
<reference evidence="7" key="2">
    <citation type="submission" date="2020-01" db="EMBL/GenBank/DDBJ databases">
        <title>Draft genome sequence of the Termite Coptotermes fromosanus.</title>
        <authorList>
            <person name="Itakura S."/>
            <person name="Yosikawa Y."/>
            <person name="Umezawa K."/>
        </authorList>
    </citation>
    <scope>NUCLEOTIDE SEQUENCE [LARGE SCALE GENOMIC DNA]</scope>
</reference>
<feature type="compositionally biased region" description="Basic and acidic residues" evidence="2">
    <location>
        <begin position="420"/>
        <end position="431"/>
    </location>
</feature>
<sequence length="478" mass="54051">AEFMVHFHGIPTPKIVWYKDSFEIFSSRRMRVIIENDMSSLVIHQTAFTDEGEYKCTATNRAGHIITKAKLRLEAPPRIRIPRQYEDGLIFEKDEVIRLKVSVAGRPLPRTTWYHDGEPIPFGGRHEVSNTDRSSGLRISEAQRGDRGEYQVRATSRLGEDAVSFLVTVTDRPMPPGRPDVTKAAGRSVTLSWTQPDDDGGCKIGNYIVEYYRLGWNVWLKAATCRHLTTTLSDLIEGSEYMFRVKAENPYGVSEPSCESAAVFVPDPKRGLMERPPGGSASRIDIPSPDQSADSKREHRHSKDSSVGRHRYIQENKESERKTELPGEASEERMELKSELIERIERIAFTREMPDVTRRKNKDSHEKIAENRPAIARRQRHKNVEETDLESGPEAPLRTFSGLPEAEKSLKASLQFSVAKRRDSSGERDSGVSEGSFSDCKQNFATSLLPREDDSLLHGSSELMLVLLPQTRDTQGER</sequence>
<dbReference type="InterPro" id="IPR007110">
    <property type="entry name" value="Ig-like_dom"/>
</dbReference>
<dbReference type="InterPro" id="IPR003961">
    <property type="entry name" value="FN3_dom"/>
</dbReference>
<evidence type="ECO:0000259" key="4">
    <source>
        <dbReference type="PROSITE" id="PS50853"/>
    </source>
</evidence>
<feature type="compositionally biased region" description="Basic and acidic residues" evidence="2">
    <location>
        <begin position="293"/>
        <end position="334"/>
    </location>
</feature>
<comment type="caution">
    <text evidence="5">The sequence shown here is derived from an EMBL/GenBank/DDBJ whole genome shotgun (WGS) entry which is preliminary data.</text>
</comment>
<evidence type="ECO:0000256" key="1">
    <source>
        <dbReference type="ARBA" id="ARBA00022737"/>
    </source>
</evidence>
<dbReference type="PROSITE" id="PS50835">
    <property type="entry name" value="IG_LIKE"/>
    <property type="match status" value="2"/>
</dbReference>
<dbReference type="EMBL" id="BLKM01004623">
    <property type="protein sequence ID" value="GFG31916.1"/>
    <property type="molecule type" value="Genomic_DNA"/>
</dbReference>
<keyword evidence="1" id="KW-0677">Repeat</keyword>
<organism evidence="5 7">
    <name type="scientific">Coptotermes formosanus</name>
    <name type="common">Formosan subterranean termite</name>
    <dbReference type="NCBI Taxonomy" id="36987"/>
    <lineage>
        <taxon>Eukaryota</taxon>
        <taxon>Metazoa</taxon>
        <taxon>Ecdysozoa</taxon>
        <taxon>Arthropoda</taxon>
        <taxon>Hexapoda</taxon>
        <taxon>Insecta</taxon>
        <taxon>Pterygota</taxon>
        <taxon>Neoptera</taxon>
        <taxon>Polyneoptera</taxon>
        <taxon>Dictyoptera</taxon>
        <taxon>Blattodea</taxon>
        <taxon>Blattoidea</taxon>
        <taxon>Termitoidae</taxon>
        <taxon>Rhinotermitidae</taxon>
        <taxon>Coptotermes</taxon>
    </lineage>
</organism>
<dbReference type="Pfam" id="PF00041">
    <property type="entry name" value="fn3"/>
    <property type="match status" value="1"/>
</dbReference>
<reference evidence="5" key="1">
    <citation type="journal article" date="2020" name="J. Asia-Pac. Entomol.">
        <title>Draft genome sequence of the termite, Coptotermes formosanus: Genetic insights into the pyruvate dehydrogenase complex of the termite.</title>
        <authorList>
            <person name="Itakura S."/>
            <person name="Yosikawa Y."/>
            <person name="Togami Y."/>
            <person name="Umezawa K."/>
        </authorList>
    </citation>
    <scope>NUCLEOTIDE SEQUENCE</scope>
    <source>
        <tissue evidence="5">Head</tissue>
    </source>
</reference>
<feature type="region of interest" description="Disordered" evidence="2">
    <location>
        <begin position="417"/>
        <end position="440"/>
    </location>
</feature>
<feature type="domain" description="Ig-like" evidence="3">
    <location>
        <begin position="77"/>
        <end position="170"/>
    </location>
</feature>
<dbReference type="InterPro" id="IPR036116">
    <property type="entry name" value="FN3_sf"/>
</dbReference>
<dbReference type="GO" id="GO:0031430">
    <property type="term" value="C:M band"/>
    <property type="evidence" value="ECO:0007669"/>
    <property type="project" value="TreeGrafter"/>
</dbReference>
<dbReference type="FunFam" id="2.60.40.10:FF:001806">
    <property type="entry name" value="Blast:Twitchin"/>
    <property type="match status" value="1"/>
</dbReference>
<feature type="region of interest" description="Disordered" evidence="2">
    <location>
        <begin position="355"/>
        <end position="400"/>
    </location>
</feature>
<protein>
    <recommendedName>
        <fullName evidence="8">Fibronectin type-III domain-containing protein</fullName>
    </recommendedName>
</protein>